<dbReference type="Pfam" id="PF00106">
    <property type="entry name" value="adh_short"/>
    <property type="match status" value="1"/>
</dbReference>
<accession>A0A072PV84</accession>
<proteinExistence type="inferred from homology"/>
<dbReference type="Gene3D" id="3.40.50.720">
    <property type="entry name" value="NAD(P)-binding Rossmann-like Domain"/>
    <property type="match status" value="1"/>
</dbReference>
<dbReference type="PANTHER" id="PTHR42760:SF37">
    <property type="entry name" value="CLAVALDEHYDE DEHYDROGENASE"/>
    <property type="match status" value="1"/>
</dbReference>
<dbReference type="OrthoDB" id="1933717at2759"/>
<dbReference type="PRINTS" id="PR00081">
    <property type="entry name" value="GDHRDH"/>
</dbReference>
<dbReference type="PANTHER" id="PTHR42760">
    <property type="entry name" value="SHORT-CHAIN DEHYDROGENASES/REDUCTASES FAMILY MEMBER"/>
    <property type="match status" value="1"/>
</dbReference>
<evidence type="ECO:0000313" key="3">
    <source>
        <dbReference type="EMBL" id="KEF59475.1"/>
    </source>
</evidence>
<dbReference type="InterPro" id="IPR036291">
    <property type="entry name" value="NAD(P)-bd_dom_sf"/>
</dbReference>
<evidence type="ECO:0000256" key="2">
    <source>
        <dbReference type="ARBA" id="ARBA00023002"/>
    </source>
</evidence>
<dbReference type="STRING" id="1182545.A0A072PV84"/>
<dbReference type="InterPro" id="IPR002347">
    <property type="entry name" value="SDR_fam"/>
</dbReference>
<organism evidence="3 4">
    <name type="scientific">Exophiala aquamarina CBS 119918</name>
    <dbReference type="NCBI Taxonomy" id="1182545"/>
    <lineage>
        <taxon>Eukaryota</taxon>
        <taxon>Fungi</taxon>
        <taxon>Dikarya</taxon>
        <taxon>Ascomycota</taxon>
        <taxon>Pezizomycotina</taxon>
        <taxon>Eurotiomycetes</taxon>
        <taxon>Chaetothyriomycetidae</taxon>
        <taxon>Chaetothyriales</taxon>
        <taxon>Herpotrichiellaceae</taxon>
        <taxon>Exophiala</taxon>
    </lineage>
</organism>
<dbReference type="HOGENOM" id="CLU_010194_8_2_1"/>
<gene>
    <name evidence="3" type="ORF">A1O9_04319</name>
</gene>
<dbReference type="SUPFAM" id="SSF51735">
    <property type="entry name" value="NAD(P)-binding Rossmann-fold domains"/>
    <property type="match status" value="1"/>
</dbReference>
<comment type="caution">
    <text evidence="3">The sequence shown here is derived from an EMBL/GenBank/DDBJ whole genome shotgun (WGS) entry which is preliminary data.</text>
</comment>
<comment type="similarity">
    <text evidence="1">Belongs to the short-chain dehydrogenases/reductases (SDR) family.</text>
</comment>
<evidence type="ECO:0000313" key="4">
    <source>
        <dbReference type="Proteomes" id="UP000027920"/>
    </source>
</evidence>
<keyword evidence="4" id="KW-1185">Reference proteome</keyword>
<dbReference type="RefSeq" id="XP_013262065.1">
    <property type="nucleotide sequence ID" value="XM_013406611.1"/>
</dbReference>
<dbReference type="CDD" id="cd05233">
    <property type="entry name" value="SDR_c"/>
    <property type="match status" value="1"/>
</dbReference>
<evidence type="ECO:0000256" key="1">
    <source>
        <dbReference type="ARBA" id="ARBA00006484"/>
    </source>
</evidence>
<sequence>MSTSDDLLWTLPVQLTETLHRDIYDLISPENPANNQQGKIILITGGGSGIGAAAARVWVRAGAEGVVIAGRREDVLQKTAVELTLLGQGKTKILAVPTNIASENDVENLYAEVKKRFGRTADVVIANAGAVPPTKPLAELDINTWWAGYEVNVKGMHNTVVHWIRSQANPKEPEGTFINVSSGLAGIKIPGGSAYGSSKLAGHRYTEYIGLDYPKIRAFTTIPGVVMTDVLKEEEWLHPFAKDAPEMTGGLALYLSSSRADFLKSSLISVNWDLETIEAHKKEVEEGALQAHWIPLLPMAGGKGW</sequence>
<evidence type="ECO:0008006" key="5">
    <source>
        <dbReference type="Google" id="ProtNLM"/>
    </source>
</evidence>
<dbReference type="VEuPathDB" id="FungiDB:A1O9_04319"/>
<dbReference type="GeneID" id="25279252"/>
<dbReference type="Proteomes" id="UP000027920">
    <property type="component" value="Unassembled WGS sequence"/>
</dbReference>
<name>A0A072PV84_9EURO</name>
<protein>
    <recommendedName>
        <fullName evidence="5">Oxidoreductase</fullName>
    </recommendedName>
</protein>
<dbReference type="GO" id="GO:0016616">
    <property type="term" value="F:oxidoreductase activity, acting on the CH-OH group of donors, NAD or NADP as acceptor"/>
    <property type="evidence" value="ECO:0007669"/>
    <property type="project" value="TreeGrafter"/>
</dbReference>
<reference evidence="3 4" key="1">
    <citation type="submission" date="2013-03" db="EMBL/GenBank/DDBJ databases">
        <title>The Genome Sequence of Exophiala aquamarina CBS 119918.</title>
        <authorList>
            <consortium name="The Broad Institute Genomics Platform"/>
            <person name="Cuomo C."/>
            <person name="de Hoog S."/>
            <person name="Gorbushina A."/>
            <person name="Walker B."/>
            <person name="Young S.K."/>
            <person name="Zeng Q."/>
            <person name="Gargeya S."/>
            <person name="Fitzgerald M."/>
            <person name="Haas B."/>
            <person name="Abouelleil A."/>
            <person name="Allen A.W."/>
            <person name="Alvarado L."/>
            <person name="Arachchi H.M."/>
            <person name="Berlin A.M."/>
            <person name="Chapman S.B."/>
            <person name="Gainer-Dewar J."/>
            <person name="Goldberg J."/>
            <person name="Griggs A."/>
            <person name="Gujja S."/>
            <person name="Hansen M."/>
            <person name="Howarth C."/>
            <person name="Imamovic A."/>
            <person name="Ireland A."/>
            <person name="Larimer J."/>
            <person name="McCowan C."/>
            <person name="Murphy C."/>
            <person name="Pearson M."/>
            <person name="Poon T.W."/>
            <person name="Priest M."/>
            <person name="Roberts A."/>
            <person name="Saif S."/>
            <person name="Shea T."/>
            <person name="Sisk P."/>
            <person name="Sykes S."/>
            <person name="Wortman J."/>
            <person name="Nusbaum C."/>
            <person name="Birren B."/>
        </authorList>
    </citation>
    <scope>NUCLEOTIDE SEQUENCE [LARGE SCALE GENOMIC DNA]</scope>
    <source>
        <strain evidence="3 4">CBS 119918</strain>
    </source>
</reference>
<dbReference type="AlphaFoldDB" id="A0A072PV84"/>
<dbReference type="EMBL" id="AMGV01000003">
    <property type="protein sequence ID" value="KEF59475.1"/>
    <property type="molecule type" value="Genomic_DNA"/>
</dbReference>
<keyword evidence="2" id="KW-0560">Oxidoreductase</keyword>